<reference evidence="2 3" key="1">
    <citation type="submission" date="2018-11" db="EMBL/GenBank/DDBJ databases">
        <title>Sequencing the genomes of 1000 actinobacteria strains.</title>
        <authorList>
            <person name="Klenk H.-P."/>
        </authorList>
    </citation>
    <scope>NUCLEOTIDE SEQUENCE [LARGE SCALE GENOMIC DNA]</scope>
    <source>
        <strain evidence="2 3">DSM 44231</strain>
    </source>
</reference>
<dbReference type="GO" id="GO:0046872">
    <property type="term" value="F:metal ion binding"/>
    <property type="evidence" value="ECO:0007669"/>
    <property type="project" value="InterPro"/>
</dbReference>
<dbReference type="EMBL" id="RJKM01000001">
    <property type="protein sequence ID" value="ROP39587.1"/>
    <property type="molecule type" value="Genomic_DNA"/>
</dbReference>
<feature type="domain" description="Mycothiol-dependent maleylpyruvate isomerase metal-binding" evidence="1">
    <location>
        <begin position="29"/>
        <end position="146"/>
    </location>
</feature>
<evidence type="ECO:0000313" key="3">
    <source>
        <dbReference type="Proteomes" id="UP000268727"/>
    </source>
</evidence>
<dbReference type="GO" id="GO:0016853">
    <property type="term" value="F:isomerase activity"/>
    <property type="evidence" value="ECO:0007669"/>
    <property type="project" value="UniProtKB-KW"/>
</dbReference>
<sequence>MAAHRIDSSGRLDVPGGWTTQRWTEVFTAQAEMFRAAVGKADPTAKVPSCPGWTFTDLTLHVGRFLETSLEYLRTGSPVQLRLPRPPAEVEPLAYLDTQLAKAAELLPAVPGNRATWTFSPAAPDLAWVWHRRLAHELDLRRWDAQAALRELVVGDADFAVDGIDEALTTLLAAKYATDVPPTTRGTALVQLTDVPEAWVVTFAPGVVPEVRAAWPGEETDLQVTGEAQLVHYGLWGRLPLKHTGDERVWFALKLD</sequence>
<dbReference type="GO" id="GO:0005886">
    <property type="term" value="C:plasma membrane"/>
    <property type="evidence" value="ECO:0007669"/>
    <property type="project" value="TreeGrafter"/>
</dbReference>
<gene>
    <name evidence="2" type="ORF">EDD40_4977</name>
</gene>
<dbReference type="Pfam" id="PF11716">
    <property type="entry name" value="MDMPI_N"/>
    <property type="match status" value="1"/>
</dbReference>
<evidence type="ECO:0000313" key="2">
    <source>
        <dbReference type="EMBL" id="ROP39587.1"/>
    </source>
</evidence>
<dbReference type="InterPro" id="IPR024344">
    <property type="entry name" value="MDMPI_metal-binding"/>
</dbReference>
<comment type="caution">
    <text evidence="2">The sequence shown here is derived from an EMBL/GenBank/DDBJ whole genome shotgun (WGS) entry which is preliminary data.</text>
</comment>
<keyword evidence="2" id="KW-0670">Pyruvate</keyword>
<name>A0A3N1HAN9_9PSEU</name>
<protein>
    <submittedName>
        <fullName evidence="2">Mycothiol maleylpyruvate isomerase-like protein</fullName>
    </submittedName>
</protein>
<dbReference type="PANTHER" id="PTHR40758">
    <property type="entry name" value="CONSERVED PROTEIN"/>
    <property type="match status" value="1"/>
</dbReference>
<keyword evidence="2" id="KW-0413">Isomerase</keyword>
<dbReference type="PANTHER" id="PTHR40758:SF1">
    <property type="entry name" value="CONSERVED PROTEIN"/>
    <property type="match status" value="1"/>
</dbReference>
<accession>A0A3N1HAN9</accession>
<proteinExistence type="predicted"/>
<organism evidence="2 3">
    <name type="scientific">Saccharothrix texasensis</name>
    <dbReference type="NCBI Taxonomy" id="103734"/>
    <lineage>
        <taxon>Bacteria</taxon>
        <taxon>Bacillati</taxon>
        <taxon>Actinomycetota</taxon>
        <taxon>Actinomycetes</taxon>
        <taxon>Pseudonocardiales</taxon>
        <taxon>Pseudonocardiaceae</taxon>
        <taxon>Saccharothrix</taxon>
    </lineage>
</organism>
<dbReference type="AlphaFoldDB" id="A0A3N1HAN9"/>
<dbReference type="Proteomes" id="UP000268727">
    <property type="component" value="Unassembled WGS sequence"/>
</dbReference>
<evidence type="ECO:0000259" key="1">
    <source>
        <dbReference type="Pfam" id="PF11716"/>
    </source>
</evidence>
<keyword evidence="3" id="KW-1185">Reference proteome</keyword>